<feature type="signal peptide" evidence="1">
    <location>
        <begin position="1"/>
        <end position="22"/>
    </location>
</feature>
<evidence type="ECO:0000313" key="2">
    <source>
        <dbReference type="EMBL" id="TFK28468.1"/>
    </source>
</evidence>
<keyword evidence="1" id="KW-0732">Signal</keyword>
<organism evidence="2 3">
    <name type="scientific">Coprinopsis marcescibilis</name>
    <name type="common">Agaric fungus</name>
    <name type="synonym">Psathyrella marcescibilis</name>
    <dbReference type="NCBI Taxonomy" id="230819"/>
    <lineage>
        <taxon>Eukaryota</taxon>
        <taxon>Fungi</taxon>
        <taxon>Dikarya</taxon>
        <taxon>Basidiomycota</taxon>
        <taxon>Agaricomycotina</taxon>
        <taxon>Agaricomycetes</taxon>
        <taxon>Agaricomycetidae</taxon>
        <taxon>Agaricales</taxon>
        <taxon>Agaricineae</taxon>
        <taxon>Psathyrellaceae</taxon>
        <taxon>Coprinopsis</taxon>
    </lineage>
</organism>
<dbReference type="AlphaFoldDB" id="A0A5C3L6V1"/>
<proteinExistence type="predicted"/>
<feature type="chain" id="PRO_5022979937" evidence="1">
    <location>
        <begin position="23"/>
        <end position="70"/>
    </location>
</feature>
<protein>
    <submittedName>
        <fullName evidence="2">Uncharacterized protein</fullName>
    </submittedName>
</protein>
<name>A0A5C3L6V1_COPMA</name>
<dbReference type="Proteomes" id="UP000307440">
    <property type="component" value="Unassembled WGS sequence"/>
</dbReference>
<dbReference type="EMBL" id="ML210155">
    <property type="protein sequence ID" value="TFK28468.1"/>
    <property type="molecule type" value="Genomic_DNA"/>
</dbReference>
<keyword evidence="3" id="KW-1185">Reference proteome</keyword>
<gene>
    <name evidence="2" type="ORF">FA15DRAFT_665161</name>
</gene>
<evidence type="ECO:0000313" key="3">
    <source>
        <dbReference type="Proteomes" id="UP000307440"/>
    </source>
</evidence>
<reference evidence="2 3" key="1">
    <citation type="journal article" date="2019" name="Nat. Ecol. Evol.">
        <title>Megaphylogeny resolves global patterns of mushroom evolution.</title>
        <authorList>
            <person name="Varga T."/>
            <person name="Krizsan K."/>
            <person name="Foldi C."/>
            <person name="Dima B."/>
            <person name="Sanchez-Garcia M."/>
            <person name="Sanchez-Ramirez S."/>
            <person name="Szollosi G.J."/>
            <person name="Szarkandi J.G."/>
            <person name="Papp V."/>
            <person name="Albert L."/>
            <person name="Andreopoulos W."/>
            <person name="Angelini C."/>
            <person name="Antonin V."/>
            <person name="Barry K.W."/>
            <person name="Bougher N.L."/>
            <person name="Buchanan P."/>
            <person name="Buyck B."/>
            <person name="Bense V."/>
            <person name="Catcheside P."/>
            <person name="Chovatia M."/>
            <person name="Cooper J."/>
            <person name="Damon W."/>
            <person name="Desjardin D."/>
            <person name="Finy P."/>
            <person name="Geml J."/>
            <person name="Haridas S."/>
            <person name="Hughes K."/>
            <person name="Justo A."/>
            <person name="Karasinski D."/>
            <person name="Kautmanova I."/>
            <person name="Kiss B."/>
            <person name="Kocsube S."/>
            <person name="Kotiranta H."/>
            <person name="LaButti K.M."/>
            <person name="Lechner B.E."/>
            <person name="Liimatainen K."/>
            <person name="Lipzen A."/>
            <person name="Lukacs Z."/>
            <person name="Mihaltcheva S."/>
            <person name="Morgado L.N."/>
            <person name="Niskanen T."/>
            <person name="Noordeloos M.E."/>
            <person name="Ohm R.A."/>
            <person name="Ortiz-Santana B."/>
            <person name="Ovrebo C."/>
            <person name="Racz N."/>
            <person name="Riley R."/>
            <person name="Savchenko A."/>
            <person name="Shiryaev A."/>
            <person name="Soop K."/>
            <person name="Spirin V."/>
            <person name="Szebenyi C."/>
            <person name="Tomsovsky M."/>
            <person name="Tulloss R.E."/>
            <person name="Uehling J."/>
            <person name="Grigoriev I.V."/>
            <person name="Vagvolgyi C."/>
            <person name="Papp T."/>
            <person name="Martin F.M."/>
            <person name="Miettinen O."/>
            <person name="Hibbett D.S."/>
            <person name="Nagy L.G."/>
        </authorList>
    </citation>
    <scope>NUCLEOTIDE SEQUENCE [LARGE SCALE GENOMIC DNA]</scope>
    <source>
        <strain evidence="2 3">CBS 121175</strain>
    </source>
</reference>
<evidence type="ECO:0000256" key="1">
    <source>
        <dbReference type="SAM" id="SignalP"/>
    </source>
</evidence>
<accession>A0A5C3L6V1</accession>
<sequence length="70" mass="7210">MRASVDILVALLCAAFAVRAAALPNVNYKRSGVVAAGHSVEQAKEVSADSVWTCEQAKGQGAAVPPEICI</sequence>